<sequence>MRPALEWRLLTVRLLERLLPVRPCAGALSALLLSHVPVRTHFAKSAWNKLNWATCATPCNPD</sequence>
<dbReference type="AlphaFoldDB" id="L8P704"/>
<comment type="caution">
    <text evidence="1">The sequence shown here is derived from an EMBL/GenBank/DDBJ whole genome shotgun (WGS) entry which is preliminary data.</text>
</comment>
<name>L8P704_STRVR</name>
<protein>
    <submittedName>
        <fullName evidence="1">Uncharacterized protein</fullName>
    </submittedName>
</protein>
<dbReference type="Proteomes" id="UP000011205">
    <property type="component" value="Unassembled WGS sequence"/>
</dbReference>
<proteinExistence type="predicted"/>
<evidence type="ECO:0000313" key="2">
    <source>
        <dbReference type="Proteomes" id="UP000011205"/>
    </source>
</evidence>
<gene>
    <name evidence="1" type="ORF">STVIR_7036</name>
</gene>
<reference evidence="1 2" key="1">
    <citation type="journal article" date="2013" name="Genome Announc.">
        <title>Draft Genome Sequence of Streptomyces viridochromogenes Strain Tu57, Producer of Avilamycin.</title>
        <authorList>
            <person name="Gruning B.A."/>
            <person name="Erxleben A."/>
            <person name="Hahnlein A."/>
            <person name="Gunther S."/>
        </authorList>
    </citation>
    <scope>NUCLEOTIDE SEQUENCE [LARGE SCALE GENOMIC DNA]</scope>
    <source>
        <strain evidence="1 2">Tue57</strain>
    </source>
</reference>
<organism evidence="1 2">
    <name type="scientific">Streptomyces viridochromogenes Tue57</name>
    <dbReference type="NCBI Taxonomy" id="1160705"/>
    <lineage>
        <taxon>Bacteria</taxon>
        <taxon>Bacillati</taxon>
        <taxon>Actinomycetota</taxon>
        <taxon>Actinomycetes</taxon>
        <taxon>Kitasatosporales</taxon>
        <taxon>Streptomycetaceae</taxon>
        <taxon>Streptomyces</taxon>
    </lineage>
</organism>
<accession>L8P704</accession>
<evidence type="ECO:0000313" key="1">
    <source>
        <dbReference type="EMBL" id="ELS51964.1"/>
    </source>
</evidence>
<dbReference type="EMBL" id="AMLP01000222">
    <property type="protein sequence ID" value="ELS51964.1"/>
    <property type="molecule type" value="Genomic_DNA"/>
</dbReference>